<proteinExistence type="inferred from homology"/>
<dbReference type="GO" id="GO:0000287">
    <property type="term" value="F:magnesium ion binding"/>
    <property type="evidence" value="ECO:0007669"/>
    <property type="project" value="UniProtKB-UniRule"/>
</dbReference>
<dbReference type="AlphaFoldDB" id="A0A4Z1BM82"/>
<dbReference type="InterPro" id="IPR003846">
    <property type="entry name" value="SelO"/>
</dbReference>
<keyword evidence="2 8" id="KW-0808">Transferase</keyword>
<comment type="catalytic activity">
    <reaction evidence="8">
        <text>L-histidyl-[protein] + UTP = N(tele)-(5'-uridylyl)-L-histidyl-[protein] + diphosphate</text>
        <dbReference type="Rhea" id="RHEA:83891"/>
        <dbReference type="Rhea" id="RHEA-COMP:9745"/>
        <dbReference type="Rhea" id="RHEA-COMP:20239"/>
        <dbReference type="ChEBI" id="CHEBI:29979"/>
        <dbReference type="ChEBI" id="CHEBI:33019"/>
        <dbReference type="ChEBI" id="CHEBI:46398"/>
        <dbReference type="ChEBI" id="CHEBI:233474"/>
    </reaction>
</comment>
<comment type="catalytic activity">
    <reaction evidence="8">
        <text>L-seryl-[protein] + UTP = O-(5'-uridylyl)-L-seryl-[protein] + diphosphate</text>
        <dbReference type="Rhea" id="RHEA:64604"/>
        <dbReference type="Rhea" id="RHEA-COMP:9863"/>
        <dbReference type="Rhea" id="RHEA-COMP:16635"/>
        <dbReference type="ChEBI" id="CHEBI:29999"/>
        <dbReference type="ChEBI" id="CHEBI:33019"/>
        <dbReference type="ChEBI" id="CHEBI:46398"/>
        <dbReference type="ChEBI" id="CHEBI:156051"/>
    </reaction>
</comment>
<comment type="function">
    <text evidence="8">Nucleotidyltransferase involved in the post-translational modification of proteins. It can catalyze the addition of adenosine monophosphate (AMP) or uridine monophosphate (UMP) to a protein, resulting in modifications known as AMPylation and UMPylation.</text>
</comment>
<accession>A0A4Z1BM82</accession>
<dbReference type="GO" id="GO:0070733">
    <property type="term" value="F:AMPylase activity"/>
    <property type="evidence" value="ECO:0007669"/>
    <property type="project" value="UniProtKB-EC"/>
</dbReference>
<comment type="catalytic activity">
    <reaction evidence="8">
        <text>L-tyrosyl-[protein] + UTP = O-(5'-uridylyl)-L-tyrosyl-[protein] + diphosphate</text>
        <dbReference type="Rhea" id="RHEA:83887"/>
        <dbReference type="Rhea" id="RHEA-COMP:10136"/>
        <dbReference type="Rhea" id="RHEA-COMP:20238"/>
        <dbReference type="ChEBI" id="CHEBI:33019"/>
        <dbReference type="ChEBI" id="CHEBI:46398"/>
        <dbReference type="ChEBI" id="CHEBI:46858"/>
        <dbReference type="ChEBI" id="CHEBI:90602"/>
    </reaction>
</comment>
<keyword evidence="4 8" id="KW-0479">Metal-binding</keyword>
<feature type="binding site" evidence="8">
    <location>
        <position position="333"/>
    </location>
    <ligand>
        <name>Mg(2+)</name>
        <dbReference type="ChEBI" id="CHEBI:18420"/>
    </ligand>
</feature>
<evidence type="ECO:0000256" key="2">
    <source>
        <dbReference type="ARBA" id="ARBA00022679"/>
    </source>
</evidence>
<evidence type="ECO:0000256" key="3">
    <source>
        <dbReference type="ARBA" id="ARBA00022695"/>
    </source>
</evidence>
<comment type="catalytic activity">
    <reaction evidence="8">
        <text>L-seryl-[protein] + ATP = 3-O-(5'-adenylyl)-L-seryl-[protein] + diphosphate</text>
        <dbReference type="Rhea" id="RHEA:58120"/>
        <dbReference type="Rhea" id="RHEA-COMP:9863"/>
        <dbReference type="Rhea" id="RHEA-COMP:15073"/>
        <dbReference type="ChEBI" id="CHEBI:29999"/>
        <dbReference type="ChEBI" id="CHEBI:30616"/>
        <dbReference type="ChEBI" id="CHEBI:33019"/>
        <dbReference type="ChEBI" id="CHEBI:142516"/>
        <dbReference type="EC" id="2.7.7.108"/>
    </reaction>
</comment>
<protein>
    <recommendedName>
        <fullName evidence="8">Protein nucleotidyltransferase YdiU</fullName>
        <ecNumber evidence="8">2.7.7.-</ecNumber>
    </recommendedName>
    <alternativeName>
        <fullName evidence="8">Protein adenylyltransferase YdiU</fullName>
        <ecNumber evidence="8">2.7.7.108</ecNumber>
    </alternativeName>
    <alternativeName>
        <fullName evidence="8">Protein uridylyltransferase YdiU</fullName>
        <ecNumber evidence="8">2.7.7.-</ecNumber>
    </alternativeName>
</protein>
<dbReference type="EC" id="2.7.7.108" evidence="8"/>
<comment type="catalytic activity">
    <reaction evidence="8">
        <text>L-tyrosyl-[protein] + ATP = O-(5'-adenylyl)-L-tyrosyl-[protein] + diphosphate</text>
        <dbReference type="Rhea" id="RHEA:54288"/>
        <dbReference type="Rhea" id="RHEA-COMP:10136"/>
        <dbReference type="Rhea" id="RHEA-COMP:13846"/>
        <dbReference type="ChEBI" id="CHEBI:30616"/>
        <dbReference type="ChEBI" id="CHEBI:33019"/>
        <dbReference type="ChEBI" id="CHEBI:46858"/>
        <dbReference type="ChEBI" id="CHEBI:83624"/>
        <dbReference type="EC" id="2.7.7.108"/>
    </reaction>
</comment>
<evidence type="ECO:0000313" key="10">
    <source>
        <dbReference type="Proteomes" id="UP000298325"/>
    </source>
</evidence>
<keyword evidence="8" id="KW-0464">Manganese</keyword>
<dbReference type="PANTHER" id="PTHR32057:SF14">
    <property type="entry name" value="PROTEIN ADENYLYLTRANSFERASE SELO, MITOCHONDRIAL"/>
    <property type="match status" value="1"/>
</dbReference>
<feature type="binding site" evidence="8">
    <location>
        <position position="158"/>
    </location>
    <ligand>
        <name>ATP</name>
        <dbReference type="ChEBI" id="CHEBI:30616"/>
    </ligand>
</feature>
<feature type="active site" description="Proton acceptor" evidence="8">
    <location>
        <position position="323"/>
    </location>
</feature>
<evidence type="ECO:0000256" key="8">
    <source>
        <dbReference type="HAMAP-Rule" id="MF_00692"/>
    </source>
</evidence>
<feature type="binding site" evidence="8">
    <location>
        <position position="171"/>
    </location>
    <ligand>
        <name>ATP</name>
        <dbReference type="ChEBI" id="CHEBI:30616"/>
    </ligand>
</feature>
<reference evidence="9 10" key="1">
    <citation type="submission" date="2019-04" db="EMBL/GenBank/DDBJ databases">
        <authorList>
            <person name="Park S."/>
            <person name="Yoon J.-H."/>
        </authorList>
    </citation>
    <scope>NUCLEOTIDE SEQUENCE [LARGE SCALE GENOMIC DNA]</scope>
    <source>
        <strain evidence="9 10">HJM-18</strain>
    </source>
</reference>
<dbReference type="GO" id="GO:0030145">
    <property type="term" value="F:manganese ion binding"/>
    <property type="evidence" value="ECO:0007669"/>
    <property type="project" value="UniProtKB-UniRule"/>
</dbReference>
<evidence type="ECO:0000256" key="7">
    <source>
        <dbReference type="ARBA" id="ARBA00022842"/>
    </source>
</evidence>
<feature type="binding site" evidence="8">
    <location>
        <position position="139"/>
    </location>
    <ligand>
        <name>ATP</name>
        <dbReference type="ChEBI" id="CHEBI:30616"/>
    </ligand>
</feature>
<keyword evidence="6 8" id="KW-0067">ATP-binding</keyword>
<feature type="binding site" evidence="8">
    <location>
        <position position="243"/>
    </location>
    <ligand>
        <name>ATP</name>
        <dbReference type="ChEBI" id="CHEBI:30616"/>
    </ligand>
</feature>
<feature type="binding site" evidence="8">
    <location>
        <position position="333"/>
    </location>
    <ligand>
        <name>ATP</name>
        <dbReference type="ChEBI" id="CHEBI:30616"/>
    </ligand>
</feature>
<keyword evidence="5 8" id="KW-0547">Nucleotide-binding</keyword>
<dbReference type="EC" id="2.7.7.-" evidence="8"/>
<dbReference type="HAMAP" id="MF_00692">
    <property type="entry name" value="SelO"/>
    <property type="match status" value="1"/>
</dbReference>
<evidence type="ECO:0000256" key="4">
    <source>
        <dbReference type="ARBA" id="ARBA00022723"/>
    </source>
</evidence>
<feature type="binding site" evidence="8">
    <location>
        <position position="236"/>
    </location>
    <ligand>
        <name>ATP</name>
        <dbReference type="ChEBI" id="CHEBI:30616"/>
    </ligand>
</feature>
<dbReference type="OrthoDB" id="9776281at2"/>
<gene>
    <name evidence="8" type="primary">ydiU</name>
    <name evidence="8" type="synonym">selO</name>
    <name evidence="9" type="ORF">E5Q11_01090</name>
</gene>
<comment type="catalytic activity">
    <reaction evidence="8">
        <text>L-threonyl-[protein] + ATP = 3-O-(5'-adenylyl)-L-threonyl-[protein] + diphosphate</text>
        <dbReference type="Rhea" id="RHEA:54292"/>
        <dbReference type="Rhea" id="RHEA-COMP:11060"/>
        <dbReference type="Rhea" id="RHEA-COMP:13847"/>
        <dbReference type="ChEBI" id="CHEBI:30013"/>
        <dbReference type="ChEBI" id="CHEBI:30616"/>
        <dbReference type="ChEBI" id="CHEBI:33019"/>
        <dbReference type="ChEBI" id="CHEBI:138113"/>
        <dbReference type="EC" id="2.7.7.108"/>
    </reaction>
</comment>
<keyword evidence="10" id="KW-1185">Reference proteome</keyword>
<evidence type="ECO:0000313" key="9">
    <source>
        <dbReference type="EMBL" id="TGN41177.1"/>
    </source>
</evidence>
<comment type="caution">
    <text evidence="9">The sequence shown here is derived from an EMBL/GenBank/DDBJ whole genome shotgun (WGS) entry which is preliminary data.</text>
</comment>
<feature type="binding site" evidence="8">
    <location>
        <position position="138"/>
    </location>
    <ligand>
        <name>ATP</name>
        <dbReference type="ChEBI" id="CHEBI:30616"/>
    </ligand>
</feature>
<keyword evidence="3 8" id="KW-0548">Nucleotidyltransferase</keyword>
<evidence type="ECO:0000256" key="1">
    <source>
        <dbReference type="ARBA" id="ARBA00009747"/>
    </source>
</evidence>
<name>A0A4Z1BM82_9GAMM</name>
<organism evidence="9 10">
    <name type="scientific">Marinobacter confluentis</name>
    <dbReference type="NCBI Taxonomy" id="1697557"/>
    <lineage>
        <taxon>Bacteria</taxon>
        <taxon>Pseudomonadati</taxon>
        <taxon>Pseudomonadota</taxon>
        <taxon>Gammaproteobacteria</taxon>
        <taxon>Pseudomonadales</taxon>
        <taxon>Marinobacteraceae</taxon>
        <taxon>Marinobacter</taxon>
    </lineage>
</organism>
<dbReference type="GO" id="GO:0005524">
    <property type="term" value="F:ATP binding"/>
    <property type="evidence" value="ECO:0007669"/>
    <property type="project" value="UniProtKB-UniRule"/>
</dbReference>
<evidence type="ECO:0000256" key="5">
    <source>
        <dbReference type="ARBA" id="ARBA00022741"/>
    </source>
</evidence>
<dbReference type="Pfam" id="PF02696">
    <property type="entry name" value="SelO"/>
    <property type="match status" value="1"/>
</dbReference>
<dbReference type="EMBL" id="SRPF01000001">
    <property type="protein sequence ID" value="TGN41177.1"/>
    <property type="molecule type" value="Genomic_DNA"/>
</dbReference>
<feature type="binding site" evidence="8">
    <location>
        <position position="324"/>
    </location>
    <ligand>
        <name>Mg(2+)</name>
        <dbReference type="ChEBI" id="CHEBI:18420"/>
    </ligand>
</feature>
<dbReference type="RefSeq" id="WP_135801563.1">
    <property type="nucleotide sequence ID" value="NZ_SRPF01000001.1"/>
</dbReference>
<sequence length="572" mass="64274">MDNQSLKATNDEVTSLEALAPLADYSLMDTLNCDPDATADGVDHSPRQVFTGQYVPVKPTPIEAPEYVAHSHGLFRELGFADGLAQSADFIRMFSGDLSQVPAPLRNVGWACGYALSIYGTELTQQCPFQTGNGYGDGRAMSVFEGVLNGQRWEMQLKGGGPTPYCRGGDGRAVLRSSVREFLAQEHMHALGVPTSRSLSLYVSKTEKVQRPWYSEGSRRQDPDRMVSEPVAISTRVAPSFIRVGQLELFARRARKQEHPRATEELRQLVLHLIDREYAGDIDQTLETPRKVVMLAHQFRSRLTSLIANWIRVGYCQGNFNSDNCAAGGYTLDYGPFGFCEMFDPHYQPWTGGGQHFAFLNQPVAAEKNFGSFISALQPLLADHPNELARLEEIRRDFPKVMHAEMEKMWAAKLGLEAFDAELFKELIALMTQTPVDYTLFFRALSDIPDDIAPLTNSFYRPLAEAGTAESDGLLKRWKEWLSAWKSRIGPSTEEVSRQMKRVNPKYIMREWLVVPAYRQAAEGNYRPVRELQGVLSQPYSEQSAEVEAHYYRLKPLELFNLGGVSHYSCSS</sequence>
<keyword evidence="7 8" id="KW-0460">Magnesium</keyword>
<feature type="binding site" evidence="8">
    <location>
        <position position="170"/>
    </location>
    <ligand>
        <name>ATP</name>
        <dbReference type="ChEBI" id="CHEBI:30616"/>
    </ligand>
</feature>
<feature type="binding site" evidence="8">
    <location>
        <position position="136"/>
    </location>
    <ligand>
        <name>ATP</name>
        <dbReference type="ChEBI" id="CHEBI:30616"/>
    </ligand>
</feature>
<dbReference type="Proteomes" id="UP000298325">
    <property type="component" value="Unassembled WGS sequence"/>
</dbReference>
<evidence type="ECO:0000256" key="6">
    <source>
        <dbReference type="ARBA" id="ARBA00022840"/>
    </source>
</evidence>
<comment type="similarity">
    <text evidence="1 8">Belongs to the SELO family.</text>
</comment>
<dbReference type="PANTHER" id="PTHR32057">
    <property type="entry name" value="PROTEIN ADENYLYLTRANSFERASE SELO, MITOCHONDRIAL"/>
    <property type="match status" value="1"/>
</dbReference>
<comment type="cofactor">
    <cofactor evidence="8">
        <name>Mg(2+)</name>
        <dbReference type="ChEBI" id="CHEBI:18420"/>
    </cofactor>
    <cofactor evidence="8">
        <name>Mn(2+)</name>
        <dbReference type="ChEBI" id="CHEBI:29035"/>
    </cofactor>
</comment>